<proteinExistence type="predicted"/>
<name>A0ABW4DVV8_9RHOB</name>
<keyword evidence="2" id="KW-1185">Reference proteome</keyword>
<accession>A0ABW4DVV8</accession>
<dbReference type="EMBL" id="JBHTOQ010000019">
    <property type="protein sequence ID" value="MFD1481289.1"/>
    <property type="molecule type" value="Genomic_DNA"/>
</dbReference>
<evidence type="ECO:0000313" key="2">
    <source>
        <dbReference type="Proteomes" id="UP001597302"/>
    </source>
</evidence>
<protein>
    <submittedName>
        <fullName evidence="1">Uncharacterized protein</fullName>
    </submittedName>
</protein>
<dbReference type="Proteomes" id="UP001597302">
    <property type="component" value="Unassembled WGS sequence"/>
</dbReference>
<sequence length="119" mass="13449">MTYDRAEIFRNAWARTKADHDYCEAYDWRPGPTYGRKSTPTAAERRTVFAKHLRNAWTYARNAAQRRKAAITAFANTRPVAELKSLLFALDCGDFHRARELTAMAALRAELATAQAIAA</sequence>
<gene>
    <name evidence="1" type="ORF">ACFQ5P_08275</name>
</gene>
<organism evidence="1 2">
    <name type="scientific">Paracoccus nototheniae</name>
    <dbReference type="NCBI Taxonomy" id="2489002"/>
    <lineage>
        <taxon>Bacteria</taxon>
        <taxon>Pseudomonadati</taxon>
        <taxon>Pseudomonadota</taxon>
        <taxon>Alphaproteobacteria</taxon>
        <taxon>Rhodobacterales</taxon>
        <taxon>Paracoccaceae</taxon>
        <taxon>Paracoccus</taxon>
    </lineage>
</organism>
<dbReference type="RefSeq" id="WP_131577481.1">
    <property type="nucleotide sequence ID" value="NZ_CBCSAJ010000009.1"/>
</dbReference>
<reference evidence="2" key="1">
    <citation type="journal article" date="2019" name="Int. J. Syst. Evol. Microbiol.">
        <title>The Global Catalogue of Microorganisms (GCM) 10K type strain sequencing project: providing services to taxonomists for standard genome sequencing and annotation.</title>
        <authorList>
            <consortium name="The Broad Institute Genomics Platform"/>
            <consortium name="The Broad Institute Genome Sequencing Center for Infectious Disease"/>
            <person name="Wu L."/>
            <person name="Ma J."/>
        </authorList>
    </citation>
    <scope>NUCLEOTIDE SEQUENCE [LARGE SCALE GENOMIC DNA]</scope>
    <source>
        <strain evidence="2">CCM 8875</strain>
    </source>
</reference>
<evidence type="ECO:0000313" key="1">
    <source>
        <dbReference type="EMBL" id="MFD1481289.1"/>
    </source>
</evidence>
<comment type="caution">
    <text evidence="1">The sequence shown here is derived from an EMBL/GenBank/DDBJ whole genome shotgun (WGS) entry which is preliminary data.</text>
</comment>